<dbReference type="Proteomes" id="UP000824976">
    <property type="component" value="Chromosome"/>
</dbReference>
<accession>A0ABX8VU69</accession>
<evidence type="ECO:0008006" key="3">
    <source>
        <dbReference type="Google" id="ProtNLM"/>
    </source>
</evidence>
<sequence length="222" mass="24582">MLKIPRHMRGLIEVTAQQVSSVMASQGNEDAPVSYCVDDFLPDSVPYYHHEAETENYLQAIFQAVRFGVIKPIRASATHAWGDTTNIWTTKIDVDTINQHTEIHDATFLATEIWPWANQLLADDSPWYGFSDPKKDTPLPENWGEFASRDTALLLIAGLAKALEGKSGGVYKWGNKLNQKKLAEDAALAVSCALDESSPDKTESFRKLIAGAIDSIFNNKQG</sequence>
<organism evidence="1 2">
    <name type="scientific">Dickeya zeae</name>
    <dbReference type="NCBI Taxonomy" id="204042"/>
    <lineage>
        <taxon>Bacteria</taxon>
        <taxon>Pseudomonadati</taxon>
        <taxon>Pseudomonadota</taxon>
        <taxon>Gammaproteobacteria</taxon>
        <taxon>Enterobacterales</taxon>
        <taxon>Pectobacteriaceae</taxon>
        <taxon>Dickeya</taxon>
    </lineage>
</organism>
<evidence type="ECO:0000313" key="2">
    <source>
        <dbReference type="Proteomes" id="UP000824976"/>
    </source>
</evidence>
<protein>
    <recommendedName>
        <fullName evidence="3">Phage protein</fullName>
    </recommendedName>
</protein>
<keyword evidence="2" id="KW-1185">Reference proteome</keyword>
<evidence type="ECO:0000313" key="1">
    <source>
        <dbReference type="EMBL" id="QYM91352.1"/>
    </source>
</evidence>
<reference evidence="1 2" key="1">
    <citation type="submission" date="2019-06" db="EMBL/GenBank/DDBJ databases">
        <title>Complete genome of Dickeya zeae PL65.</title>
        <authorList>
            <person name="Boluk G."/>
            <person name="Arif M."/>
        </authorList>
    </citation>
    <scope>NUCLEOTIDE SEQUENCE [LARGE SCALE GENOMIC DNA]</scope>
    <source>
        <strain evidence="1 2">PL65</strain>
    </source>
</reference>
<name>A0ABX8VU69_9GAMM</name>
<dbReference type="EMBL" id="CP040817">
    <property type="protein sequence ID" value="QYM91352.1"/>
    <property type="molecule type" value="Genomic_DNA"/>
</dbReference>
<gene>
    <name evidence="1" type="ORF">FGI21_05385</name>
</gene>
<proteinExistence type="predicted"/>